<comment type="subcellular location">
    <subcellularLocation>
        <location evidence="1">Cell membrane</location>
        <topology evidence="1">Multi-pass membrane protein</topology>
    </subcellularLocation>
</comment>
<evidence type="ECO:0000256" key="2">
    <source>
        <dbReference type="ARBA" id="ARBA00022475"/>
    </source>
</evidence>
<reference evidence="7 8" key="1">
    <citation type="submission" date="2018-06" db="EMBL/GenBank/DDBJ databases">
        <title>Extensive metabolic versatility and redundancy in microbially diverse, dynamic hydrothermal sediments.</title>
        <authorList>
            <person name="Dombrowski N."/>
            <person name="Teske A."/>
            <person name="Baker B.J."/>
        </authorList>
    </citation>
    <scope>NUCLEOTIDE SEQUENCE [LARGE SCALE GENOMIC DNA]</scope>
    <source>
        <strain evidence="7">B47_G16</strain>
    </source>
</reference>
<evidence type="ECO:0000256" key="1">
    <source>
        <dbReference type="ARBA" id="ARBA00004651"/>
    </source>
</evidence>
<keyword evidence="4 6" id="KW-1133">Transmembrane helix</keyword>
<dbReference type="PANTHER" id="PTHR39087">
    <property type="entry name" value="UPF0104 MEMBRANE PROTEIN MJ1595"/>
    <property type="match status" value="1"/>
</dbReference>
<keyword evidence="5 6" id="KW-0472">Membrane</keyword>
<dbReference type="Pfam" id="PF03706">
    <property type="entry name" value="LPG_synthase_TM"/>
    <property type="match status" value="1"/>
</dbReference>
<dbReference type="Proteomes" id="UP000279422">
    <property type="component" value="Unassembled WGS sequence"/>
</dbReference>
<dbReference type="NCBIfam" id="TIGR00374">
    <property type="entry name" value="flippase-like domain"/>
    <property type="match status" value="1"/>
</dbReference>
<protein>
    <recommendedName>
        <fullName evidence="9">Flippase-like domain-containing protein</fullName>
    </recommendedName>
</protein>
<dbReference type="InterPro" id="IPR022791">
    <property type="entry name" value="L-PG_synthase/AglD"/>
</dbReference>
<name>A0A497E5C8_UNCAE</name>
<feature type="transmembrane region" description="Helical" evidence="6">
    <location>
        <begin position="82"/>
        <end position="104"/>
    </location>
</feature>
<organism evidence="7 8">
    <name type="scientific">Aerophobetes bacterium</name>
    <dbReference type="NCBI Taxonomy" id="2030807"/>
    <lineage>
        <taxon>Bacteria</taxon>
        <taxon>Candidatus Aerophobota</taxon>
    </lineage>
</organism>
<evidence type="ECO:0000256" key="3">
    <source>
        <dbReference type="ARBA" id="ARBA00022692"/>
    </source>
</evidence>
<evidence type="ECO:0000256" key="6">
    <source>
        <dbReference type="SAM" id="Phobius"/>
    </source>
</evidence>
<evidence type="ECO:0008006" key="9">
    <source>
        <dbReference type="Google" id="ProtNLM"/>
    </source>
</evidence>
<accession>A0A497E5C8</accession>
<comment type="caution">
    <text evidence="7">The sequence shown here is derived from an EMBL/GenBank/DDBJ whole genome shotgun (WGS) entry which is preliminary data.</text>
</comment>
<feature type="transmembrane region" description="Helical" evidence="6">
    <location>
        <begin position="6"/>
        <end position="25"/>
    </location>
</feature>
<keyword evidence="2" id="KW-1003">Cell membrane</keyword>
<evidence type="ECO:0000313" key="8">
    <source>
        <dbReference type="Proteomes" id="UP000279422"/>
    </source>
</evidence>
<evidence type="ECO:0000313" key="7">
    <source>
        <dbReference type="EMBL" id="RLE10331.1"/>
    </source>
</evidence>
<feature type="transmembrane region" description="Helical" evidence="6">
    <location>
        <begin position="37"/>
        <end position="62"/>
    </location>
</feature>
<feature type="transmembrane region" description="Helical" evidence="6">
    <location>
        <begin position="150"/>
        <end position="171"/>
    </location>
</feature>
<dbReference type="PANTHER" id="PTHR39087:SF2">
    <property type="entry name" value="UPF0104 MEMBRANE PROTEIN MJ1595"/>
    <property type="match status" value="1"/>
</dbReference>
<dbReference type="GO" id="GO:0005886">
    <property type="term" value="C:plasma membrane"/>
    <property type="evidence" value="ECO:0007669"/>
    <property type="project" value="UniProtKB-SubCell"/>
</dbReference>
<gene>
    <name evidence="7" type="ORF">DRJ00_01780</name>
</gene>
<feature type="transmembrane region" description="Helical" evidence="6">
    <location>
        <begin position="125"/>
        <end position="144"/>
    </location>
</feature>
<proteinExistence type="predicted"/>
<evidence type="ECO:0000256" key="4">
    <source>
        <dbReference type="ARBA" id="ARBA00022989"/>
    </source>
</evidence>
<sequence>MKGKVFVLFSTIIAGIIFVLLFYIIGVEQILSRIGELGLVGSVIFVGTALFILFISAISWQVILKGYGYRLPFGDVIVARTIGFAISYLTPSAYIGGEPLRIYILSKKHSLSLTRVGATVIVSKFLELGAALFFVYLGSIFTLIEYELPVSVYMTVLVVNVICGVGMGLILRAFIRQNKVFTYLVGLLGRIRFLSNSLNKIEPEISKMEEEIFSAFREHKRETILAFGLNLAGELLVFLKPAIFFYFLKVILKFSQLALLFALTHLLLSLQFTPGALGIFELGEIGIFQLVGIGPDRALAFSLMVRIADLTGVAVAAIFALHLGLKALLRVRER</sequence>
<feature type="transmembrane region" description="Helical" evidence="6">
    <location>
        <begin position="300"/>
        <end position="325"/>
    </location>
</feature>
<dbReference type="AlphaFoldDB" id="A0A497E5C8"/>
<dbReference type="EMBL" id="QMPZ01000011">
    <property type="protein sequence ID" value="RLE10331.1"/>
    <property type="molecule type" value="Genomic_DNA"/>
</dbReference>
<keyword evidence="3 6" id="KW-0812">Transmembrane</keyword>
<evidence type="ECO:0000256" key="5">
    <source>
        <dbReference type="ARBA" id="ARBA00023136"/>
    </source>
</evidence>
<feature type="transmembrane region" description="Helical" evidence="6">
    <location>
        <begin position="224"/>
        <end position="248"/>
    </location>
</feature>